<gene>
    <name evidence="2" type="ORF">XPU_1606</name>
</gene>
<dbReference type="Gene3D" id="3.40.50.720">
    <property type="entry name" value="NAD(P)-binding Rossmann-like Domain"/>
    <property type="match status" value="1"/>
</dbReference>
<comment type="similarity">
    <text evidence="1">Belongs to the short-chain dehydrogenases/reductases (SDR) family.</text>
</comment>
<dbReference type="Pfam" id="PF13561">
    <property type="entry name" value="adh_short_C2"/>
    <property type="match status" value="1"/>
</dbReference>
<dbReference type="PRINTS" id="PR00080">
    <property type="entry name" value="SDRFAMILY"/>
</dbReference>
<dbReference type="PANTHER" id="PTHR42879">
    <property type="entry name" value="3-OXOACYL-(ACYL-CARRIER-PROTEIN) REDUCTASE"/>
    <property type="match status" value="1"/>
</dbReference>
<dbReference type="PRINTS" id="PR00081">
    <property type="entry name" value="GDHRDH"/>
</dbReference>
<accession>W4S2F4</accession>
<comment type="caution">
    <text evidence="2">The sequence shown here is derived from an EMBL/GenBank/DDBJ whole genome shotgun (WGS) entry which is preliminary data.</text>
</comment>
<evidence type="ECO:0000313" key="3">
    <source>
        <dbReference type="Proteomes" id="UP000019143"/>
    </source>
</evidence>
<dbReference type="InterPro" id="IPR011294">
    <property type="entry name" value="3-OHbutyrate_DH"/>
</dbReference>
<dbReference type="InterPro" id="IPR002347">
    <property type="entry name" value="SDR_fam"/>
</dbReference>
<dbReference type="InterPro" id="IPR020904">
    <property type="entry name" value="Sc_DH/Rdtase_CS"/>
</dbReference>
<dbReference type="NCBIfam" id="TIGR01963">
    <property type="entry name" value="PHB_DH"/>
    <property type="match status" value="1"/>
</dbReference>
<dbReference type="FunFam" id="3.40.50.720:FF:000084">
    <property type="entry name" value="Short-chain dehydrogenase reductase"/>
    <property type="match status" value="1"/>
</dbReference>
<evidence type="ECO:0000313" key="2">
    <source>
        <dbReference type="EMBL" id="GAE50074.1"/>
    </source>
</evidence>
<dbReference type="NCBIfam" id="NF009093">
    <property type="entry name" value="PRK12429.1"/>
    <property type="match status" value="1"/>
</dbReference>
<evidence type="ECO:0000256" key="1">
    <source>
        <dbReference type="ARBA" id="ARBA00006484"/>
    </source>
</evidence>
<dbReference type="InterPro" id="IPR050259">
    <property type="entry name" value="SDR"/>
</dbReference>
<dbReference type="GO" id="GO:0003858">
    <property type="term" value="F:3-hydroxybutyrate dehydrogenase activity"/>
    <property type="evidence" value="ECO:0007669"/>
    <property type="project" value="InterPro"/>
</dbReference>
<protein>
    <submittedName>
        <fullName evidence="2">Short-chain dehydrogenase</fullName>
    </submittedName>
</protein>
<sequence length="281" mass="29748">MQATVSRYRLGWRSAWPLRPGTIDDEDSMKRSILITGAGSGIGAGIATELAAGGHHLIVSDMDLAAAERTAQRLRDAGGSAEALALDVTDDHGITQALARVTRAPQVLVNNAGLQQVAALEDFPMQRWALLVDVMLTGAARLSRALLPGMRAAGYGRIVNIGSIHSLVASPYKSAYVAAKHGLVGLAKVIALETADCDITVNTLCPSYVRTPLVERQIADQARTRGIAEEAVIRDVMLKPMPKGAFIDYDELAGTVAFLMSHAARNITGQAIAIDGGWTAQ</sequence>
<name>W4S2F4_9XANT</name>
<proteinExistence type="inferred from homology"/>
<dbReference type="PANTHER" id="PTHR42879:SF2">
    <property type="entry name" value="3-OXOACYL-[ACYL-CARRIER-PROTEIN] REDUCTASE FABG"/>
    <property type="match status" value="1"/>
</dbReference>
<organism evidence="2 3">
    <name type="scientific">Xanthomonas arboricola pv. pruni str. MAFF 311562</name>
    <dbReference type="NCBI Taxonomy" id="1414836"/>
    <lineage>
        <taxon>Bacteria</taxon>
        <taxon>Pseudomonadati</taxon>
        <taxon>Pseudomonadota</taxon>
        <taxon>Gammaproteobacteria</taxon>
        <taxon>Lysobacterales</taxon>
        <taxon>Lysobacteraceae</taxon>
        <taxon>Xanthomonas</taxon>
    </lineage>
</organism>
<dbReference type="AlphaFoldDB" id="W4S2F4"/>
<dbReference type="EMBL" id="BAVB01000236">
    <property type="protein sequence ID" value="GAE50074.1"/>
    <property type="molecule type" value="Genomic_DNA"/>
</dbReference>
<dbReference type="Proteomes" id="UP000019143">
    <property type="component" value="Unassembled WGS sequence"/>
</dbReference>
<dbReference type="PROSITE" id="PS00061">
    <property type="entry name" value="ADH_SHORT"/>
    <property type="match status" value="1"/>
</dbReference>
<reference evidence="2 3" key="1">
    <citation type="submission" date="2014-01" db="EMBL/GenBank/DDBJ databases">
        <title>Genome sequence and analysis of Xanthomonas arboricola pv. pruni.</title>
        <authorList>
            <person name="Fujikawa T."/>
            <person name="Nakazono-Nagaoka E."/>
        </authorList>
    </citation>
    <scope>NUCLEOTIDE SEQUENCE [LARGE SCALE GENOMIC DNA]</scope>
    <source>
        <strain evidence="3">MAFF 311562</strain>
    </source>
</reference>
<dbReference type="SUPFAM" id="SSF51735">
    <property type="entry name" value="NAD(P)-binding Rossmann-fold domains"/>
    <property type="match status" value="1"/>
</dbReference>
<dbReference type="GO" id="GO:0032787">
    <property type="term" value="P:monocarboxylic acid metabolic process"/>
    <property type="evidence" value="ECO:0007669"/>
    <property type="project" value="UniProtKB-ARBA"/>
</dbReference>
<dbReference type="InterPro" id="IPR036291">
    <property type="entry name" value="NAD(P)-bd_dom_sf"/>
</dbReference>